<dbReference type="Proteomes" id="UP001164929">
    <property type="component" value="Chromosome 9"/>
</dbReference>
<evidence type="ECO:0000313" key="4">
    <source>
        <dbReference type="EMBL" id="KAJ6984855.1"/>
    </source>
</evidence>
<dbReference type="Gene3D" id="3.90.180.10">
    <property type="entry name" value="Medium-chain alcohol dehydrogenases, catalytic domain"/>
    <property type="match status" value="1"/>
</dbReference>
<accession>A0AAD6MHF0</accession>
<dbReference type="Gene3D" id="3.30.559.10">
    <property type="entry name" value="Chloramphenicol acetyltransferase-like domain"/>
    <property type="match status" value="2"/>
</dbReference>
<dbReference type="SUPFAM" id="SSF50129">
    <property type="entry name" value="GroES-like"/>
    <property type="match status" value="1"/>
</dbReference>
<proteinExistence type="predicted"/>
<evidence type="ECO:0008006" key="6">
    <source>
        <dbReference type="Google" id="ProtNLM"/>
    </source>
</evidence>
<evidence type="ECO:0000256" key="1">
    <source>
        <dbReference type="ARBA" id="ARBA00022679"/>
    </source>
</evidence>
<evidence type="ECO:0000256" key="3">
    <source>
        <dbReference type="SAM" id="MobiDB-lite"/>
    </source>
</evidence>
<reference evidence="4" key="1">
    <citation type="journal article" date="2023" name="Mol. Ecol. Resour.">
        <title>Chromosome-level genome assembly of a triploid poplar Populus alba 'Berolinensis'.</title>
        <authorList>
            <person name="Chen S."/>
            <person name="Yu Y."/>
            <person name="Wang X."/>
            <person name="Wang S."/>
            <person name="Zhang T."/>
            <person name="Zhou Y."/>
            <person name="He R."/>
            <person name="Meng N."/>
            <person name="Wang Y."/>
            <person name="Liu W."/>
            <person name="Liu Z."/>
            <person name="Liu J."/>
            <person name="Guo Q."/>
            <person name="Huang H."/>
            <person name="Sederoff R.R."/>
            <person name="Wang G."/>
            <person name="Qu G."/>
            <person name="Chen S."/>
        </authorList>
    </citation>
    <scope>NUCLEOTIDE SEQUENCE</scope>
    <source>
        <strain evidence="4">SC-2020</strain>
    </source>
</reference>
<evidence type="ECO:0000313" key="5">
    <source>
        <dbReference type="Proteomes" id="UP001164929"/>
    </source>
</evidence>
<keyword evidence="2" id="KW-0012">Acyltransferase</keyword>
<sequence>MEGTMHTPSALPNRANRGGEMAEKSYEEEHPTKAVGWAARDQSGVLSPFKFSRRSTGEKDVRLKVLFCGICHTDLHMAKNDWEHCEVSPPPNSAPPTILPLTFLDIPWLFFSPCQPLTFYEYPHSTSHFLSTTIPNLKHSLSLALQHFFPFAGNLVLSPAGSNSPNIVYNEGDSVTLTVAESSGDFSYFTSNYARDVNGFYPLVPKLATTSTVATGTQEEVVPLFAVQVTVFANCGICVGLAYHHVVADGRTFNNFIKAWAFLSAHDCSLSIASLPSYNRSVIKDEHGLEEIFLKELWKRKSSQEMVLGPEAQVDLSSMVRATFVVSLADMERIKNWIVVQCKSKNQPQPVHLSAYVLTCAFLWVCLVRAKIQRGGGENHCYSRGEDPVYLGFIAGGMTRIDFPVPTTYFGNCVGFGRSPATRNELTGEDGIIVAANVIGNTIRRLDKEMFGGAERWISEWEVMFGSAIHVIVSGSPKLNLYETDFGWGRPEKIEDISIDKMRAISLIESRDEKGGIEVGLALPTGQMDAFKTLFVQELEALQ</sequence>
<gene>
    <name evidence="4" type="ORF">NC653_022984</name>
</gene>
<dbReference type="InterPro" id="IPR051504">
    <property type="entry name" value="Plant_metabolite_acyltrans"/>
</dbReference>
<keyword evidence="1" id="KW-0808">Transferase</keyword>
<name>A0AAD6MHF0_9ROSI</name>
<protein>
    <recommendedName>
        <fullName evidence="6">Anthocyanin 5-aromatic acyltransferase</fullName>
    </recommendedName>
</protein>
<dbReference type="EMBL" id="JAQIZT010000009">
    <property type="protein sequence ID" value="KAJ6984855.1"/>
    <property type="molecule type" value="Genomic_DNA"/>
</dbReference>
<evidence type="ECO:0000256" key="2">
    <source>
        <dbReference type="ARBA" id="ARBA00023315"/>
    </source>
</evidence>
<dbReference type="GO" id="GO:0016747">
    <property type="term" value="F:acyltransferase activity, transferring groups other than amino-acyl groups"/>
    <property type="evidence" value="ECO:0007669"/>
    <property type="project" value="UniProtKB-ARBA"/>
</dbReference>
<dbReference type="Pfam" id="PF02458">
    <property type="entry name" value="Transferase"/>
    <property type="match status" value="1"/>
</dbReference>
<feature type="region of interest" description="Disordered" evidence="3">
    <location>
        <begin position="1"/>
        <end position="34"/>
    </location>
</feature>
<dbReference type="PANTHER" id="PTHR31625">
    <property type="match status" value="1"/>
</dbReference>
<keyword evidence="5" id="KW-1185">Reference proteome</keyword>
<organism evidence="4 5">
    <name type="scientific">Populus alba x Populus x berolinensis</name>
    <dbReference type="NCBI Taxonomy" id="444605"/>
    <lineage>
        <taxon>Eukaryota</taxon>
        <taxon>Viridiplantae</taxon>
        <taxon>Streptophyta</taxon>
        <taxon>Embryophyta</taxon>
        <taxon>Tracheophyta</taxon>
        <taxon>Spermatophyta</taxon>
        <taxon>Magnoliopsida</taxon>
        <taxon>eudicotyledons</taxon>
        <taxon>Gunneridae</taxon>
        <taxon>Pentapetalae</taxon>
        <taxon>rosids</taxon>
        <taxon>fabids</taxon>
        <taxon>Malpighiales</taxon>
        <taxon>Salicaceae</taxon>
        <taxon>Saliceae</taxon>
        <taxon>Populus</taxon>
    </lineage>
</organism>
<comment type="caution">
    <text evidence="4">The sequence shown here is derived from an EMBL/GenBank/DDBJ whole genome shotgun (WGS) entry which is preliminary data.</text>
</comment>
<dbReference type="AlphaFoldDB" id="A0AAD6MHF0"/>
<dbReference type="InterPro" id="IPR023213">
    <property type="entry name" value="CAT-like_dom_sf"/>
</dbReference>
<dbReference type="InterPro" id="IPR011032">
    <property type="entry name" value="GroES-like_sf"/>
</dbReference>
<feature type="compositionally biased region" description="Basic and acidic residues" evidence="3">
    <location>
        <begin position="20"/>
        <end position="32"/>
    </location>
</feature>